<dbReference type="EMBL" id="JAKKPZ010000236">
    <property type="protein sequence ID" value="KAI1698069.1"/>
    <property type="molecule type" value="Genomic_DNA"/>
</dbReference>
<keyword evidence="2" id="KW-0472">Membrane</keyword>
<evidence type="ECO:0000256" key="1">
    <source>
        <dbReference type="SAM" id="MobiDB-lite"/>
    </source>
</evidence>
<reference evidence="3" key="1">
    <citation type="submission" date="2022-01" db="EMBL/GenBank/DDBJ databases">
        <title>Genome Sequence Resource for Two Populations of Ditylenchus destructor, the Migratory Endoparasitic Phytonematode.</title>
        <authorList>
            <person name="Zhang H."/>
            <person name="Lin R."/>
            <person name="Xie B."/>
        </authorList>
    </citation>
    <scope>NUCLEOTIDE SEQUENCE</scope>
    <source>
        <strain evidence="3">BazhouSP</strain>
    </source>
</reference>
<sequence length="89" mass="9385">MGAFSSLSTILIASFIVYLLLSFDSSIIEAKKGKGGGGGGNEQEEPVPAEGGQPVMHCCASNRVIGCSDQVCTHPDQCNGHLFRKQCRV</sequence>
<gene>
    <name evidence="3" type="ORF">DdX_18115</name>
</gene>
<feature type="region of interest" description="Disordered" evidence="1">
    <location>
        <begin position="31"/>
        <end position="50"/>
    </location>
</feature>
<feature type="transmembrane region" description="Helical" evidence="2">
    <location>
        <begin position="6"/>
        <end position="23"/>
    </location>
</feature>
<dbReference type="Proteomes" id="UP001201812">
    <property type="component" value="Unassembled WGS sequence"/>
</dbReference>
<comment type="caution">
    <text evidence="3">The sequence shown here is derived from an EMBL/GenBank/DDBJ whole genome shotgun (WGS) entry which is preliminary data.</text>
</comment>
<keyword evidence="2" id="KW-1133">Transmembrane helix</keyword>
<evidence type="ECO:0000256" key="2">
    <source>
        <dbReference type="SAM" id="Phobius"/>
    </source>
</evidence>
<evidence type="ECO:0000313" key="3">
    <source>
        <dbReference type="EMBL" id="KAI1698069.1"/>
    </source>
</evidence>
<proteinExistence type="predicted"/>
<keyword evidence="4" id="KW-1185">Reference proteome</keyword>
<evidence type="ECO:0000313" key="4">
    <source>
        <dbReference type="Proteomes" id="UP001201812"/>
    </source>
</evidence>
<protein>
    <submittedName>
        <fullName evidence="3">Uncharacterized protein</fullName>
    </submittedName>
</protein>
<accession>A0AAD4QYD5</accession>
<organism evidence="3 4">
    <name type="scientific">Ditylenchus destructor</name>
    <dbReference type="NCBI Taxonomy" id="166010"/>
    <lineage>
        <taxon>Eukaryota</taxon>
        <taxon>Metazoa</taxon>
        <taxon>Ecdysozoa</taxon>
        <taxon>Nematoda</taxon>
        <taxon>Chromadorea</taxon>
        <taxon>Rhabditida</taxon>
        <taxon>Tylenchina</taxon>
        <taxon>Tylenchomorpha</taxon>
        <taxon>Sphaerularioidea</taxon>
        <taxon>Anguinidae</taxon>
        <taxon>Anguininae</taxon>
        <taxon>Ditylenchus</taxon>
    </lineage>
</organism>
<keyword evidence="2" id="KW-0812">Transmembrane</keyword>
<name>A0AAD4QYD5_9BILA</name>
<dbReference type="AlphaFoldDB" id="A0AAD4QYD5"/>